<sequence length="347" mass="36337">MTTTTDAALRTMADDYATVRTSVGAYRIDAPLVRLTGDDRLSFLDGLLTKSADFVEPDTVREALALHDDGTPFAVLLHCETGEESWLLPRTPLTAGELRGHLDGPDVPPGVTAEIEPEGWGVTAFEGPAAWAVAAAFVDFDISGLPLHAVTEAAVPGAPAAVAHLARVGTTGEYGYLLVSDAPEAAHRAVLAAVREQGGHPVGREGLDRVRAEAGTALCATGFLGLTVDRADLSWMVDWDRPGDFRGSGGLTRPAADGPRLTALTAPPGSRFATGAEVTAAGRGVGTVLWQAPSANGDEELVLALLDAPFWVPGLDLAAEDERARRRPLSTVTLPRVVARSLTTRIS</sequence>
<dbReference type="Proteomes" id="UP000265354">
    <property type="component" value="Unassembled WGS sequence"/>
</dbReference>
<dbReference type="EMBL" id="BGZL01000011">
    <property type="protein sequence ID" value="GBQ02573.1"/>
    <property type="molecule type" value="Genomic_DNA"/>
</dbReference>
<evidence type="ECO:0000313" key="3">
    <source>
        <dbReference type="Proteomes" id="UP000265354"/>
    </source>
</evidence>
<reference evidence="2 3" key="1">
    <citation type="submission" date="2018-07" db="EMBL/GenBank/DDBJ databases">
        <title>Whole Genome Shotgun Sequence of Streptomyces spongiicola strain 531S.</title>
        <authorList>
            <person name="Dohra H."/>
            <person name="Kodani S."/>
        </authorList>
    </citation>
    <scope>NUCLEOTIDE SEQUENCE [LARGE SCALE GENOMIC DNA]</scope>
    <source>
        <strain evidence="2 3">531S</strain>
    </source>
</reference>
<dbReference type="RefSeq" id="WP_116428256.1">
    <property type="nucleotide sequence ID" value="NZ_BGZL01000011.1"/>
</dbReference>
<evidence type="ECO:0000313" key="2">
    <source>
        <dbReference type="EMBL" id="GBQ02573.1"/>
    </source>
</evidence>
<gene>
    <name evidence="2" type="ORF">SSP531S_40320</name>
</gene>
<dbReference type="PIRSF" id="PIRSF006487">
    <property type="entry name" value="GcvT"/>
    <property type="match status" value="1"/>
</dbReference>
<dbReference type="AlphaFoldDB" id="A0A388T0W0"/>
<comment type="caution">
    <text evidence="2">The sequence shown here is derived from an EMBL/GenBank/DDBJ whole genome shotgun (WGS) entry which is preliminary data.</text>
</comment>
<dbReference type="SUPFAM" id="SSF103025">
    <property type="entry name" value="Folate-binding domain"/>
    <property type="match status" value="1"/>
</dbReference>
<accession>A0A388T0W0</accession>
<protein>
    <submittedName>
        <fullName evidence="2">Glycine cleavage system protein T</fullName>
    </submittedName>
</protein>
<dbReference type="Gene3D" id="3.30.1360.120">
    <property type="entry name" value="Probable tRNA modification gtpase trme, domain 1"/>
    <property type="match status" value="1"/>
</dbReference>
<name>A0A388T0W0_9ACTN</name>
<dbReference type="InterPro" id="IPR006222">
    <property type="entry name" value="GCVT_N"/>
</dbReference>
<feature type="domain" description="GCVT N-terminal" evidence="1">
    <location>
        <begin position="11"/>
        <end position="240"/>
    </location>
</feature>
<dbReference type="Pfam" id="PF01571">
    <property type="entry name" value="GCV_T"/>
    <property type="match status" value="1"/>
</dbReference>
<dbReference type="InterPro" id="IPR027266">
    <property type="entry name" value="TrmE/GcvT-like"/>
</dbReference>
<organism evidence="2 3">
    <name type="scientific">Streptomyces spongiicola</name>
    <dbReference type="NCBI Taxonomy" id="1690221"/>
    <lineage>
        <taxon>Bacteria</taxon>
        <taxon>Bacillati</taxon>
        <taxon>Actinomycetota</taxon>
        <taxon>Actinomycetes</taxon>
        <taxon>Kitasatosporales</taxon>
        <taxon>Streptomycetaceae</taxon>
        <taxon>Streptomyces</taxon>
    </lineage>
</organism>
<evidence type="ECO:0000259" key="1">
    <source>
        <dbReference type="Pfam" id="PF01571"/>
    </source>
</evidence>
<proteinExistence type="predicted"/>